<evidence type="ECO:0000313" key="2">
    <source>
        <dbReference type="EMBL" id="TKR60828.1"/>
    </source>
</evidence>
<reference evidence="2 3" key="2">
    <citation type="journal article" date="2019" name="G3 (Bethesda)">
        <title>Hybrid Assembly of the Genome of the Entomopathogenic Nematode Steinernema carpocapsae Identifies the X-Chromosome.</title>
        <authorList>
            <person name="Serra L."/>
            <person name="Macchietto M."/>
            <person name="Macias-Munoz A."/>
            <person name="McGill C.J."/>
            <person name="Rodriguez I.M."/>
            <person name="Rodriguez B."/>
            <person name="Murad R."/>
            <person name="Mortazavi A."/>
        </authorList>
    </citation>
    <scope>NUCLEOTIDE SEQUENCE [LARGE SCALE GENOMIC DNA]</scope>
    <source>
        <strain evidence="2 3">ALL</strain>
    </source>
</reference>
<dbReference type="OrthoDB" id="10560511at2759"/>
<accession>A0A4U5LX71</accession>
<reference evidence="2 3" key="1">
    <citation type="journal article" date="2015" name="Genome Biol.">
        <title>Comparative genomics of Steinernema reveals deeply conserved gene regulatory networks.</title>
        <authorList>
            <person name="Dillman A.R."/>
            <person name="Macchietto M."/>
            <person name="Porter C.F."/>
            <person name="Rogers A."/>
            <person name="Williams B."/>
            <person name="Antoshechkin I."/>
            <person name="Lee M.M."/>
            <person name="Goodwin Z."/>
            <person name="Lu X."/>
            <person name="Lewis E.E."/>
            <person name="Goodrich-Blair H."/>
            <person name="Stock S.P."/>
            <person name="Adams B.J."/>
            <person name="Sternberg P.W."/>
            <person name="Mortazavi A."/>
        </authorList>
    </citation>
    <scope>NUCLEOTIDE SEQUENCE [LARGE SCALE GENOMIC DNA]</scope>
    <source>
        <strain evidence="2 3">ALL</strain>
    </source>
</reference>
<evidence type="ECO:0000313" key="3">
    <source>
        <dbReference type="Proteomes" id="UP000298663"/>
    </source>
</evidence>
<sequence length="112" mass="12583">MQKSSLLDMYCISSCYSFLIHTPWSILRATTRRSNSGPPPKGSRSRTSDKCSSREDFDSLSTTSTEEENDSLRRVSMLGKARGSVERNPIIQLNGCDELKNFERCEVSPEAN</sequence>
<feature type="compositionally biased region" description="Basic and acidic residues" evidence="1">
    <location>
        <begin position="46"/>
        <end position="57"/>
    </location>
</feature>
<name>A0A4U5LX71_STECR</name>
<organism evidence="2 3">
    <name type="scientific">Steinernema carpocapsae</name>
    <name type="common">Entomopathogenic nematode</name>
    <dbReference type="NCBI Taxonomy" id="34508"/>
    <lineage>
        <taxon>Eukaryota</taxon>
        <taxon>Metazoa</taxon>
        <taxon>Ecdysozoa</taxon>
        <taxon>Nematoda</taxon>
        <taxon>Chromadorea</taxon>
        <taxon>Rhabditida</taxon>
        <taxon>Tylenchina</taxon>
        <taxon>Panagrolaimomorpha</taxon>
        <taxon>Strongyloidoidea</taxon>
        <taxon>Steinernematidae</taxon>
        <taxon>Steinernema</taxon>
    </lineage>
</organism>
<dbReference type="EMBL" id="AZBU02000011">
    <property type="protein sequence ID" value="TKR60828.1"/>
    <property type="molecule type" value="Genomic_DNA"/>
</dbReference>
<feature type="region of interest" description="Disordered" evidence="1">
    <location>
        <begin position="30"/>
        <end position="75"/>
    </location>
</feature>
<gene>
    <name evidence="2" type="ORF">L596_028015</name>
</gene>
<keyword evidence="3" id="KW-1185">Reference proteome</keyword>
<comment type="caution">
    <text evidence="2">The sequence shown here is derived from an EMBL/GenBank/DDBJ whole genome shotgun (WGS) entry which is preliminary data.</text>
</comment>
<protein>
    <submittedName>
        <fullName evidence="2">Uncharacterized protein</fullName>
    </submittedName>
</protein>
<dbReference type="AlphaFoldDB" id="A0A4U5LX71"/>
<proteinExistence type="predicted"/>
<evidence type="ECO:0000256" key="1">
    <source>
        <dbReference type="SAM" id="MobiDB-lite"/>
    </source>
</evidence>
<dbReference type="Proteomes" id="UP000298663">
    <property type="component" value="Unassembled WGS sequence"/>
</dbReference>